<feature type="non-terminal residue" evidence="1">
    <location>
        <position position="280"/>
    </location>
</feature>
<evidence type="ECO:0000313" key="1">
    <source>
        <dbReference type="EMBL" id="GAG90992.1"/>
    </source>
</evidence>
<gene>
    <name evidence="1" type="ORF">S01H4_46347</name>
</gene>
<sequence length="280" mass="34236">SRRSFAKRLFLEKYRYYYQKKDLLYLLSNEIDPLKNLDLIRDVRVVERFVDSAQSAMDHIYLYFEERIELEKDEKNWTALNLIIDLLKSIKHPKVKYQIKKIINFVFSKEFYERIFNEHYIYKKYEKVEEYLPSINHLSNQVQKNYLIEIILKDIKKYILEPFNEFNFDKLIKNILYHRFYTKRILEIIEWEGLPEFLLKMKKNIDKKFQISNHFRSALKHVLSSQDLNVLISNSPSKFIEILSLWQKRARGEKQFDFFQIGDFPTSLELELDVKKLFED</sequence>
<dbReference type="AlphaFoldDB" id="X1CCW0"/>
<dbReference type="EMBL" id="BART01025889">
    <property type="protein sequence ID" value="GAG90992.1"/>
    <property type="molecule type" value="Genomic_DNA"/>
</dbReference>
<accession>X1CCW0</accession>
<reference evidence="1" key="1">
    <citation type="journal article" date="2014" name="Front. Microbiol.">
        <title>High frequency of phylogenetically diverse reductive dehalogenase-homologous genes in deep subseafloor sedimentary metagenomes.</title>
        <authorList>
            <person name="Kawai M."/>
            <person name="Futagami T."/>
            <person name="Toyoda A."/>
            <person name="Takaki Y."/>
            <person name="Nishi S."/>
            <person name="Hori S."/>
            <person name="Arai W."/>
            <person name="Tsubouchi T."/>
            <person name="Morono Y."/>
            <person name="Uchiyama I."/>
            <person name="Ito T."/>
            <person name="Fujiyama A."/>
            <person name="Inagaki F."/>
            <person name="Takami H."/>
        </authorList>
    </citation>
    <scope>NUCLEOTIDE SEQUENCE</scope>
    <source>
        <strain evidence="1">Expedition CK06-06</strain>
    </source>
</reference>
<name>X1CCW0_9ZZZZ</name>
<feature type="non-terminal residue" evidence="1">
    <location>
        <position position="1"/>
    </location>
</feature>
<comment type="caution">
    <text evidence="1">The sequence shown here is derived from an EMBL/GenBank/DDBJ whole genome shotgun (WGS) entry which is preliminary data.</text>
</comment>
<proteinExistence type="predicted"/>
<organism evidence="1">
    <name type="scientific">marine sediment metagenome</name>
    <dbReference type="NCBI Taxonomy" id="412755"/>
    <lineage>
        <taxon>unclassified sequences</taxon>
        <taxon>metagenomes</taxon>
        <taxon>ecological metagenomes</taxon>
    </lineage>
</organism>
<protein>
    <submittedName>
        <fullName evidence="1">Uncharacterized protein</fullName>
    </submittedName>
</protein>